<organism evidence="7 8">
    <name type="scientific">Selenomonas ruminantium</name>
    <dbReference type="NCBI Taxonomy" id="971"/>
    <lineage>
        <taxon>Bacteria</taxon>
        <taxon>Bacillati</taxon>
        <taxon>Bacillota</taxon>
        <taxon>Negativicutes</taxon>
        <taxon>Selenomonadales</taxon>
        <taxon>Selenomonadaceae</taxon>
        <taxon>Selenomonas</taxon>
    </lineage>
</organism>
<sequence>MNLPLWARNEETYTPSRDRDYFISRSLLRVLTVVLALRRQGRSRSFLTAPGMLAFLAVFLLLTVMARTLTFLSCQLALELVILCLLPGKSVGRILGSALLAALFSALLVSPALLLGSGLQVFLLPAKSLLTVMAVGIVTELLPWHELTGALRFFRLPQELVFILDTTLRNILLLGQMAEHLLTALKLRSVGYNRHKARALSGVLGVLFLHAQHLSMQMYEAMVCRGFTGEYPPMQKLPSWGGSLLLLFVLSGLGLLFACLEGGILGRV</sequence>
<evidence type="ECO:0000256" key="2">
    <source>
        <dbReference type="ARBA" id="ARBA00022475"/>
    </source>
</evidence>
<accession>A0A1M6UB58</accession>
<keyword evidence="2" id="KW-1003">Cell membrane</keyword>
<dbReference type="RefSeq" id="WP_073089571.1">
    <property type="nucleotide sequence ID" value="NZ_FRBC01000011.1"/>
</dbReference>
<dbReference type="InterPro" id="IPR003339">
    <property type="entry name" value="ABC/ECF_trnsptr_transmembrane"/>
</dbReference>
<name>A0A1M6UB58_SELRU</name>
<evidence type="ECO:0000256" key="3">
    <source>
        <dbReference type="ARBA" id="ARBA00022692"/>
    </source>
</evidence>
<proteinExistence type="predicted"/>
<protein>
    <submittedName>
        <fullName evidence="7">Cobalt/nickel transport system permease protein</fullName>
    </submittedName>
</protein>
<evidence type="ECO:0000313" key="7">
    <source>
        <dbReference type="EMBL" id="SHK66444.1"/>
    </source>
</evidence>
<evidence type="ECO:0000256" key="4">
    <source>
        <dbReference type="ARBA" id="ARBA00022989"/>
    </source>
</evidence>
<reference evidence="7 8" key="1">
    <citation type="submission" date="2016-11" db="EMBL/GenBank/DDBJ databases">
        <authorList>
            <person name="Jaros S."/>
            <person name="Januszkiewicz K."/>
            <person name="Wedrychowicz H."/>
        </authorList>
    </citation>
    <scope>NUCLEOTIDE SEQUENCE [LARGE SCALE GENOMIC DNA]</scope>
    <source>
        <strain evidence="7 8">HD4</strain>
    </source>
</reference>
<gene>
    <name evidence="7" type="ORF">SAMN05216582_11187</name>
</gene>
<evidence type="ECO:0000256" key="6">
    <source>
        <dbReference type="SAM" id="Phobius"/>
    </source>
</evidence>
<evidence type="ECO:0000313" key="8">
    <source>
        <dbReference type="Proteomes" id="UP000184263"/>
    </source>
</evidence>
<dbReference type="Proteomes" id="UP000184263">
    <property type="component" value="Unassembled WGS sequence"/>
</dbReference>
<dbReference type="PANTHER" id="PTHR34857">
    <property type="entry name" value="SLL0384 PROTEIN"/>
    <property type="match status" value="1"/>
</dbReference>
<dbReference type="CDD" id="cd16914">
    <property type="entry name" value="EcfT"/>
    <property type="match status" value="1"/>
</dbReference>
<dbReference type="GO" id="GO:0005886">
    <property type="term" value="C:plasma membrane"/>
    <property type="evidence" value="ECO:0007669"/>
    <property type="project" value="UniProtKB-ARBA"/>
</dbReference>
<feature type="transmembrane region" description="Helical" evidence="6">
    <location>
        <begin position="239"/>
        <end position="260"/>
    </location>
</feature>
<keyword evidence="5 6" id="KW-0472">Membrane</keyword>
<feature type="transmembrane region" description="Helical" evidence="6">
    <location>
        <begin position="44"/>
        <end position="62"/>
    </location>
</feature>
<evidence type="ECO:0000256" key="5">
    <source>
        <dbReference type="ARBA" id="ARBA00023136"/>
    </source>
</evidence>
<dbReference type="EMBL" id="FRBC01000011">
    <property type="protein sequence ID" value="SHK66444.1"/>
    <property type="molecule type" value="Genomic_DNA"/>
</dbReference>
<dbReference type="InterPro" id="IPR051611">
    <property type="entry name" value="ECF_transporter_component"/>
</dbReference>
<comment type="subcellular location">
    <subcellularLocation>
        <location evidence="1">Membrane</location>
        <topology evidence="1">Multi-pass membrane protein</topology>
    </subcellularLocation>
</comment>
<keyword evidence="3 6" id="KW-0812">Transmembrane</keyword>
<dbReference type="AlphaFoldDB" id="A0A1M6UB58"/>
<feature type="transmembrane region" description="Helical" evidence="6">
    <location>
        <begin position="98"/>
        <end position="123"/>
    </location>
</feature>
<dbReference type="Pfam" id="PF02361">
    <property type="entry name" value="CbiQ"/>
    <property type="match status" value="1"/>
</dbReference>
<dbReference type="OrthoDB" id="8585740at2"/>
<keyword evidence="4 6" id="KW-1133">Transmembrane helix</keyword>
<dbReference type="PANTHER" id="PTHR34857:SF2">
    <property type="entry name" value="SLL0384 PROTEIN"/>
    <property type="match status" value="1"/>
</dbReference>
<evidence type="ECO:0000256" key="1">
    <source>
        <dbReference type="ARBA" id="ARBA00004141"/>
    </source>
</evidence>